<proteinExistence type="predicted"/>
<dbReference type="InterPro" id="IPR042098">
    <property type="entry name" value="TauD-like_sf"/>
</dbReference>
<evidence type="ECO:0000313" key="4">
    <source>
        <dbReference type="Proteomes" id="UP000829685"/>
    </source>
</evidence>
<sequence>MGSPPISSRTTFDPVVHQDVRTKSQDEYFNFPAGSRFVAPSREMGLYLKKAFAHALKEYGVVSVELKFDDPKSHFMLELIQEMGFTPDTHSGTQGALWDITYKPEGISSLKSATGKAHSRSHGVGEFAWHTDGSYEAHPQRFFGLHVVHPDKQGGGIFRVLPAESLVSMLSPQAIDALLRTEFDIQVPEEFYKGQASNRGRLLDVDPKTGHFLLRFRADILPDPPTKDNPAANAAVAELKRLLNDPKTQGQRLPDDVFKENVMLLMDNARFLHMRTAIKDKKRLLRRIRFHGEPQTD</sequence>
<dbReference type="SUPFAM" id="SSF51197">
    <property type="entry name" value="Clavaminate synthase-like"/>
    <property type="match status" value="1"/>
</dbReference>
<reference evidence="3" key="1">
    <citation type="submission" date="2021-03" db="EMBL/GenBank/DDBJ databases">
        <title>Revisited historic fungal species revealed as producer of novel bioactive compounds through whole genome sequencing and comparative genomics.</title>
        <authorList>
            <person name="Vignolle G.A."/>
            <person name="Hochenegger N."/>
            <person name="Mach R.L."/>
            <person name="Mach-Aigner A.R."/>
            <person name="Javad Rahimi M."/>
            <person name="Salim K.A."/>
            <person name="Chan C.M."/>
            <person name="Lim L.B.L."/>
            <person name="Cai F."/>
            <person name="Druzhinina I.S."/>
            <person name="U'Ren J.M."/>
            <person name="Derntl C."/>
        </authorList>
    </citation>
    <scope>NUCLEOTIDE SEQUENCE</scope>
    <source>
        <strain evidence="3">TUCIM 5799</strain>
    </source>
</reference>
<evidence type="ECO:0000256" key="1">
    <source>
        <dbReference type="ARBA" id="ARBA00023002"/>
    </source>
</evidence>
<organism evidence="3 4">
    <name type="scientific">Neoarthrinium moseri</name>
    <dbReference type="NCBI Taxonomy" id="1658444"/>
    <lineage>
        <taxon>Eukaryota</taxon>
        <taxon>Fungi</taxon>
        <taxon>Dikarya</taxon>
        <taxon>Ascomycota</taxon>
        <taxon>Pezizomycotina</taxon>
        <taxon>Sordariomycetes</taxon>
        <taxon>Xylariomycetidae</taxon>
        <taxon>Amphisphaeriales</taxon>
        <taxon>Apiosporaceae</taxon>
        <taxon>Neoarthrinium</taxon>
    </lineage>
</organism>
<dbReference type="Proteomes" id="UP000829685">
    <property type="component" value="Unassembled WGS sequence"/>
</dbReference>
<accession>A0A9P9WYR6</accession>
<gene>
    <name evidence="3" type="ORF">JX265_000373</name>
</gene>
<keyword evidence="4" id="KW-1185">Reference proteome</keyword>
<evidence type="ECO:0000259" key="2">
    <source>
        <dbReference type="Pfam" id="PF02668"/>
    </source>
</evidence>
<keyword evidence="1" id="KW-0560">Oxidoreductase</keyword>
<protein>
    <recommendedName>
        <fullName evidence="2">TauD/TfdA-like domain-containing protein</fullName>
    </recommendedName>
</protein>
<dbReference type="InterPro" id="IPR003819">
    <property type="entry name" value="TauD/TfdA-like"/>
</dbReference>
<dbReference type="EMBL" id="JAFIMR010000001">
    <property type="protein sequence ID" value="KAI1881547.1"/>
    <property type="molecule type" value="Genomic_DNA"/>
</dbReference>
<dbReference type="AlphaFoldDB" id="A0A9P9WYR6"/>
<comment type="caution">
    <text evidence="3">The sequence shown here is derived from an EMBL/GenBank/DDBJ whole genome shotgun (WGS) entry which is preliminary data.</text>
</comment>
<feature type="domain" description="TauD/TfdA-like" evidence="2">
    <location>
        <begin position="49"/>
        <end position="288"/>
    </location>
</feature>
<evidence type="ECO:0000313" key="3">
    <source>
        <dbReference type="EMBL" id="KAI1881547.1"/>
    </source>
</evidence>
<name>A0A9P9WYR6_9PEZI</name>
<dbReference type="OrthoDB" id="2960375at2759"/>
<dbReference type="Gene3D" id="3.60.130.10">
    <property type="entry name" value="Clavaminate synthase-like"/>
    <property type="match status" value="1"/>
</dbReference>
<dbReference type="GO" id="GO:0016491">
    <property type="term" value="F:oxidoreductase activity"/>
    <property type="evidence" value="ECO:0007669"/>
    <property type="project" value="UniProtKB-KW"/>
</dbReference>
<dbReference type="Pfam" id="PF02668">
    <property type="entry name" value="TauD"/>
    <property type="match status" value="1"/>
</dbReference>